<comment type="caution">
    <text evidence="10">The sequence shown here is derived from an EMBL/GenBank/DDBJ whole genome shotgun (WGS) entry which is preliminary data.</text>
</comment>
<comment type="subcellular location">
    <subcellularLocation>
        <location evidence="1 7">Cell inner membrane</location>
        <topology evidence="1 7">Multi-pass membrane protein</topology>
    </subcellularLocation>
</comment>
<proteinExistence type="predicted"/>
<dbReference type="EMBL" id="JAOCDH010000074">
    <property type="protein sequence ID" value="MDH0704900.1"/>
    <property type="molecule type" value="Genomic_DNA"/>
</dbReference>
<evidence type="ECO:0000256" key="2">
    <source>
        <dbReference type="ARBA" id="ARBA00022475"/>
    </source>
</evidence>
<name>A0AA42ISR0_9GAMM</name>
<dbReference type="RefSeq" id="WP_196461386.1">
    <property type="nucleotide sequence ID" value="NZ_JACFYY010000038.1"/>
</dbReference>
<dbReference type="PANTHER" id="PTHR33362:SF5">
    <property type="entry name" value="C4-DICARBOXYLATE TRAP TRANSPORTER LARGE PERMEASE PROTEIN DCTM"/>
    <property type="match status" value="1"/>
</dbReference>
<dbReference type="AlphaFoldDB" id="A0AA42ISR0"/>
<dbReference type="Pfam" id="PF06808">
    <property type="entry name" value="DctM"/>
    <property type="match status" value="1"/>
</dbReference>
<evidence type="ECO:0000256" key="6">
    <source>
        <dbReference type="ARBA" id="ARBA00023136"/>
    </source>
</evidence>
<dbReference type="Proteomes" id="UP001161137">
    <property type="component" value="Unassembled WGS sequence"/>
</dbReference>
<evidence type="ECO:0000313" key="11">
    <source>
        <dbReference type="Proteomes" id="UP001161137"/>
    </source>
</evidence>
<gene>
    <name evidence="10" type="ORF">N5D41_25860</name>
</gene>
<evidence type="ECO:0000256" key="3">
    <source>
        <dbReference type="ARBA" id="ARBA00022519"/>
    </source>
</evidence>
<keyword evidence="7" id="KW-0813">Transport</keyword>
<sequence>MTVLFLFLLLFLLMFIGVPIAASLGLAGSITIMLFSPDSVRSLAIKLFETSEHYTLLAIPFFLLSGAFMTTGGVARRLIDFANACVGHIRGGLAIGAVLA</sequence>
<feature type="transmembrane region" description="Helical" evidence="8">
    <location>
        <begin position="51"/>
        <end position="69"/>
    </location>
</feature>
<feature type="domain" description="TRAP C4-dicarboxylate transport system permease DctM subunit" evidence="9">
    <location>
        <begin position="7"/>
        <end position="99"/>
    </location>
</feature>
<dbReference type="InterPro" id="IPR004681">
    <property type="entry name" value="TRAP_DctM"/>
</dbReference>
<comment type="function">
    <text evidence="7">Part of the tripartite ATP-independent periplasmic (TRAP) transport system.</text>
</comment>
<dbReference type="GO" id="GO:0015740">
    <property type="term" value="P:C4-dicarboxylate transport"/>
    <property type="evidence" value="ECO:0007669"/>
    <property type="project" value="TreeGrafter"/>
</dbReference>
<organism evidence="10 11">
    <name type="scientific">Ectopseudomonas toyotomiensis</name>
    <dbReference type="NCBI Taxonomy" id="554344"/>
    <lineage>
        <taxon>Bacteria</taxon>
        <taxon>Pseudomonadati</taxon>
        <taxon>Pseudomonadota</taxon>
        <taxon>Gammaproteobacteria</taxon>
        <taxon>Pseudomonadales</taxon>
        <taxon>Pseudomonadaceae</taxon>
        <taxon>Ectopseudomonas</taxon>
    </lineage>
</organism>
<keyword evidence="3 7" id="KW-0997">Cell inner membrane</keyword>
<evidence type="ECO:0000256" key="4">
    <source>
        <dbReference type="ARBA" id="ARBA00022692"/>
    </source>
</evidence>
<evidence type="ECO:0000256" key="5">
    <source>
        <dbReference type="ARBA" id="ARBA00022989"/>
    </source>
</evidence>
<dbReference type="PANTHER" id="PTHR33362">
    <property type="entry name" value="SIALIC ACID TRAP TRANSPORTER PERMEASE PROTEIN SIAT-RELATED"/>
    <property type="match status" value="1"/>
</dbReference>
<keyword evidence="4 8" id="KW-0812">Transmembrane</keyword>
<keyword evidence="5 8" id="KW-1133">Transmembrane helix</keyword>
<evidence type="ECO:0000256" key="7">
    <source>
        <dbReference type="RuleBase" id="RU369079"/>
    </source>
</evidence>
<evidence type="ECO:0000259" key="9">
    <source>
        <dbReference type="Pfam" id="PF06808"/>
    </source>
</evidence>
<dbReference type="GO" id="GO:0022857">
    <property type="term" value="F:transmembrane transporter activity"/>
    <property type="evidence" value="ECO:0007669"/>
    <property type="project" value="UniProtKB-UniRule"/>
</dbReference>
<accession>A0AA42ISR0</accession>
<keyword evidence="2" id="KW-1003">Cell membrane</keyword>
<reference evidence="10" key="1">
    <citation type="submission" date="2022-09" db="EMBL/GenBank/DDBJ databases">
        <title>Intensive care unit water sources are persistently colonized with multi-drug resistant bacteria and are the site of extensive horizontal gene transfer of antibiotic resistance genes.</title>
        <authorList>
            <person name="Diorio-Toth L."/>
        </authorList>
    </citation>
    <scope>NUCLEOTIDE SEQUENCE</scope>
    <source>
        <strain evidence="10">GD03863</strain>
    </source>
</reference>
<protein>
    <submittedName>
        <fullName evidence="10">TRAP transporter large permease subunit</fullName>
    </submittedName>
</protein>
<dbReference type="InterPro" id="IPR010656">
    <property type="entry name" value="DctM"/>
</dbReference>
<keyword evidence="6 8" id="KW-0472">Membrane</keyword>
<feature type="non-terminal residue" evidence="10">
    <location>
        <position position="100"/>
    </location>
</feature>
<evidence type="ECO:0000256" key="1">
    <source>
        <dbReference type="ARBA" id="ARBA00004429"/>
    </source>
</evidence>
<dbReference type="GO" id="GO:0005886">
    <property type="term" value="C:plasma membrane"/>
    <property type="evidence" value="ECO:0007669"/>
    <property type="project" value="UniProtKB-SubCell"/>
</dbReference>
<evidence type="ECO:0000256" key="8">
    <source>
        <dbReference type="SAM" id="Phobius"/>
    </source>
</evidence>
<evidence type="ECO:0000313" key="10">
    <source>
        <dbReference type="EMBL" id="MDH0704900.1"/>
    </source>
</evidence>